<comment type="caution">
    <text evidence="3">The sequence shown here is derived from an EMBL/GenBank/DDBJ whole genome shotgun (WGS) entry which is preliminary data.</text>
</comment>
<evidence type="ECO:0000259" key="2">
    <source>
        <dbReference type="Pfam" id="PF14082"/>
    </source>
</evidence>
<proteinExistence type="predicted"/>
<name>A0ABS6U353_9PSEU</name>
<organism evidence="3 4">
    <name type="scientific">Pseudonocardia oceani</name>
    <dbReference type="NCBI Taxonomy" id="2792013"/>
    <lineage>
        <taxon>Bacteria</taxon>
        <taxon>Bacillati</taxon>
        <taxon>Actinomycetota</taxon>
        <taxon>Actinomycetes</taxon>
        <taxon>Pseudonocardiales</taxon>
        <taxon>Pseudonocardiaceae</taxon>
        <taxon>Pseudonocardia</taxon>
    </lineage>
</organism>
<dbReference type="Proteomes" id="UP000694300">
    <property type="component" value="Unassembled WGS sequence"/>
</dbReference>
<protein>
    <submittedName>
        <fullName evidence="3">DUF4263 domain-containing protein</fullName>
    </submittedName>
</protein>
<reference evidence="3 4" key="1">
    <citation type="submission" date="2020-11" db="EMBL/GenBank/DDBJ databases">
        <title>Pseudonocardia abyssalis sp. nov. and Pseudonocardia oceani sp. nov., description and phylogenomic analysis of two novel actinomycetes isolated from the deep Southern Ocean.</title>
        <authorList>
            <person name="Parra J."/>
        </authorList>
    </citation>
    <scope>NUCLEOTIDE SEQUENCE [LARGE SCALE GENOMIC DNA]</scope>
    <source>
        <strain evidence="4">KRD185</strain>
    </source>
</reference>
<keyword evidence="4" id="KW-1185">Reference proteome</keyword>
<sequence>MPRGSWVYTPPPPPTEVGYALGRLPERTYISRSFRLDLRNSQDYGEPARFVTKVFDEAPEPEDLGTAEEIEWTEAVVSTTPGGRKQIKIQIARQAGQVREIEIQKVPTNGDAERMDSLLKLDRKSSARLIQVIQSLQYVPVEGDEGKVRLDDDIMREFFTDPENVISAYRRSPGEFRRAIVDDPNADDVVAIAHRREVVAEFRSLMEDEDYFESERGGGKPEAVWQRFLEANPWILGIGLTGQLLTSWDRDKLEKVVAGFSVGRAGKRVDGLLRTTGSIRSLVFAEIKHHKTGLLAGGSGDFRSGCWPPSAQCSGGVAQIQQTIALASQQIGEALPELDDDGAETGESSYFIRPRSFLILGHLDQLRGSGGGVHRAKHRSFELYRRNLYEPEIITFDELLARAEWSVDLAEQEQDG</sequence>
<accession>A0ABS6U353</accession>
<feature type="region of interest" description="Disordered" evidence="1">
    <location>
        <begin position="1"/>
        <end position="20"/>
    </location>
</feature>
<dbReference type="EMBL" id="JADQDF010000001">
    <property type="protein sequence ID" value="MBW0126677.1"/>
    <property type="molecule type" value="Genomic_DNA"/>
</dbReference>
<dbReference type="Pfam" id="PF14082">
    <property type="entry name" value="SduA_C"/>
    <property type="match status" value="1"/>
</dbReference>
<dbReference type="InterPro" id="IPR025359">
    <property type="entry name" value="SduA_C"/>
</dbReference>
<feature type="domain" description="Shedu protein SduA C-terminal" evidence="2">
    <location>
        <begin position="220"/>
        <end position="400"/>
    </location>
</feature>
<evidence type="ECO:0000313" key="3">
    <source>
        <dbReference type="EMBL" id="MBW0126677.1"/>
    </source>
</evidence>
<evidence type="ECO:0000313" key="4">
    <source>
        <dbReference type="Proteomes" id="UP000694300"/>
    </source>
</evidence>
<gene>
    <name evidence="3" type="ORF">I4I82_03105</name>
</gene>
<evidence type="ECO:0000256" key="1">
    <source>
        <dbReference type="SAM" id="MobiDB-lite"/>
    </source>
</evidence>